<dbReference type="GO" id="GO:0004222">
    <property type="term" value="F:metalloendopeptidase activity"/>
    <property type="evidence" value="ECO:0007669"/>
    <property type="project" value="InterPro"/>
</dbReference>
<reference evidence="6" key="1">
    <citation type="submission" date="2020-05" db="EMBL/GenBank/DDBJ databases">
        <authorList>
            <person name="Chiriac C."/>
            <person name="Salcher M."/>
            <person name="Ghai R."/>
            <person name="Kavagutti S V."/>
        </authorList>
    </citation>
    <scope>NUCLEOTIDE SEQUENCE</scope>
</reference>
<evidence type="ECO:0000256" key="1">
    <source>
        <dbReference type="ARBA" id="ARBA00022670"/>
    </source>
</evidence>
<sequence>MLALTTICAVSFSVGQSAVPVSAWTSWGCKWNHANVKYWAPSPYLSYPTWTSAANSWAGLDASYTVVTSTYDVYALNENRGNTVTWTGVTRKKGTIQSLPTCTGGYMTTGQVETVLNWSLMDSLGYSAAKRQGAAAHEIGHALGLHHVPSSNVLMYGADTRTVTTPQSDDKAGVNALY</sequence>
<evidence type="ECO:0000313" key="6">
    <source>
        <dbReference type="EMBL" id="CAB4693305.1"/>
    </source>
</evidence>
<accession>A0A6J6P9P9</accession>
<dbReference type="Gene3D" id="3.40.390.10">
    <property type="entry name" value="Collagenase (Catalytic Domain)"/>
    <property type="match status" value="1"/>
</dbReference>
<dbReference type="GO" id="GO:0006508">
    <property type="term" value="P:proteolysis"/>
    <property type="evidence" value="ECO:0007669"/>
    <property type="project" value="UniProtKB-KW"/>
</dbReference>
<evidence type="ECO:0000256" key="4">
    <source>
        <dbReference type="ARBA" id="ARBA00022833"/>
    </source>
</evidence>
<dbReference type="PRINTS" id="PR00138">
    <property type="entry name" value="MATRIXIN"/>
</dbReference>
<keyword evidence="2" id="KW-0479">Metal-binding</keyword>
<dbReference type="EMBL" id="CAEZXM010000145">
    <property type="protein sequence ID" value="CAB4693305.1"/>
    <property type="molecule type" value="Genomic_DNA"/>
</dbReference>
<name>A0A6J6P9P9_9ZZZZ</name>
<evidence type="ECO:0000259" key="5">
    <source>
        <dbReference type="Pfam" id="PF00413"/>
    </source>
</evidence>
<dbReference type="InterPro" id="IPR024079">
    <property type="entry name" value="MetalloPept_cat_dom_sf"/>
</dbReference>
<dbReference type="InterPro" id="IPR021190">
    <property type="entry name" value="Pept_M10A"/>
</dbReference>
<dbReference type="GO" id="GO:0008270">
    <property type="term" value="F:zinc ion binding"/>
    <property type="evidence" value="ECO:0007669"/>
    <property type="project" value="InterPro"/>
</dbReference>
<proteinExistence type="predicted"/>
<dbReference type="Pfam" id="PF00413">
    <property type="entry name" value="Peptidase_M10"/>
    <property type="match status" value="1"/>
</dbReference>
<keyword evidence="4" id="KW-0862">Zinc</keyword>
<dbReference type="SUPFAM" id="SSF55486">
    <property type="entry name" value="Metalloproteases ('zincins'), catalytic domain"/>
    <property type="match status" value="1"/>
</dbReference>
<evidence type="ECO:0000256" key="3">
    <source>
        <dbReference type="ARBA" id="ARBA00022801"/>
    </source>
</evidence>
<evidence type="ECO:0000256" key="2">
    <source>
        <dbReference type="ARBA" id="ARBA00022723"/>
    </source>
</evidence>
<feature type="domain" description="Peptidase M10 metallopeptidase" evidence="5">
    <location>
        <begin position="129"/>
        <end position="178"/>
    </location>
</feature>
<keyword evidence="3" id="KW-0378">Hydrolase</keyword>
<protein>
    <submittedName>
        <fullName evidence="6">Unannotated protein</fullName>
    </submittedName>
</protein>
<dbReference type="InterPro" id="IPR001818">
    <property type="entry name" value="Pept_M10_metallopeptidase"/>
</dbReference>
<dbReference type="GO" id="GO:0031012">
    <property type="term" value="C:extracellular matrix"/>
    <property type="evidence" value="ECO:0007669"/>
    <property type="project" value="InterPro"/>
</dbReference>
<organism evidence="6">
    <name type="scientific">freshwater metagenome</name>
    <dbReference type="NCBI Taxonomy" id="449393"/>
    <lineage>
        <taxon>unclassified sequences</taxon>
        <taxon>metagenomes</taxon>
        <taxon>ecological metagenomes</taxon>
    </lineage>
</organism>
<keyword evidence="1" id="KW-0645">Protease</keyword>
<gene>
    <name evidence="6" type="ORF">UFOPK2366_00877</name>
</gene>
<dbReference type="AlphaFoldDB" id="A0A6J6P9P9"/>